<accession>A0ACC0H044</accession>
<sequence length="432" mass="48271">MGIKTIFKPKQNPEQLLRDWQRRLQQEYRRIESLTRGISIVSLSADATKEVANELGFFKSAGASAKDAVADLLGILLALLVLSHQITLSADQTRSIGSNSRGRDSLIDGLGSSLCDRAFWSDQIHNGHHQWIKIYTSSYQPTMTVDCESYSLPGVLPPELVKLDLQHIIPGLSCEFASVDVSDILGTNRLNITKSIRKYPIDSNLKPTGSEFHSGPILGEIKHDDEGDEEYVEVEIKHLFSGTQFWLSISMLLGAIGVIAWAVQGLEGLWFDLDPPTDLNVSGSAFLQSTSTKLLIDIDHVYPSIFRWAVVHIVGQLSKSIEVTKLVNELMKVPEISSKMKEFRKQMKKSLSGPYLECEHPDKVEELLTEIHEGSCCAHSGGRSLAHRAITQGYYWPTMRADAESYEESMVEVEDEMENLEEIEKQLARLAL</sequence>
<name>A0ACC0H044_9ERIC</name>
<proteinExistence type="predicted"/>
<reference evidence="1 2" key="1">
    <citation type="journal article" date="2022" name="Plant J.">
        <title>Chromosome-level genome of Camellia lanceoleosa provides a valuable resource for understanding genome evolution and self-incompatibility.</title>
        <authorList>
            <person name="Gong W."/>
            <person name="Xiao S."/>
            <person name="Wang L."/>
            <person name="Liao Z."/>
            <person name="Chang Y."/>
            <person name="Mo W."/>
            <person name="Hu G."/>
            <person name="Li W."/>
            <person name="Zhao G."/>
            <person name="Zhu H."/>
            <person name="Hu X."/>
            <person name="Ji K."/>
            <person name="Xiang X."/>
            <person name="Song Q."/>
            <person name="Yuan D."/>
            <person name="Jin S."/>
            <person name="Zhang L."/>
        </authorList>
    </citation>
    <scope>NUCLEOTIDE SEQUENCE [LARGE SCALE GENOMIC DNA]</scope>
    <source>
        <strain evidence="1">SQ_2022a</strain>
    </source>
</reference>
<organism evidence="1 2">
    <name type="scientific">Camellia lanceoleosa</name>
    <dbReference type="NCBI Taxonomy" id="1840588"/>
    <lineage>
        <taxon>Eukaryota</taxon>
        <taxon>Viridiplantae</taxon>
        <taxon>Streptophyta</taxon>
        <taxon>Embryophyta</taxon>
        <taxon>Tracheophyta</taxon>
        <taxon>Spermatophyta</taxon>
        <taxon>Magnoliopsida</taxon>
        <taxon>eudicotyledons</taxon>
        <taxon>Gunneridae</taxon>
        <taxon>Pentapetalae</taxon>
        <taxon>asterids</taxon>
        <taxon>Ericales</taxon>
        <taxon>Theaceae</taxon>
        <taxon>Camellia</taxon>
    </lineage>
</organism>
<protein>
    <submittedName>
        <fullName evidence="1">Protein disulfide-isomerase 5-4</fullName>
    </submittedName>
</protein>
<evidence type="ECO:0000313" key="1">
    <source>
        <dbReference type="EMBL" id="KAI8006178.1"/>
    </source>
</evidence>
<dbReference type="EMBL" id="CM045764">
    <property type="protein sequence ID" value="KAI8006178.1"/>
    <property type="molecule type" value="Genomic_DNA"/>
</dbReference>
<gene>
    <name evidence="1" type="ORF">LOK49_LG07G01309</name>
</gene>
<comment type="caution">
    <text evidence="1">The sequence shown here is derived from an EMBL/GenBank/DDBJ whole genome shotgun (WGS) entry which is preliminary data.</text>
</comment>
<evidence type="ECO:0000313" key="2">
    <source>
        <dbReference type="Proteomes" id="UP001060215"/>
    </source>
</evidence>
<keyword evidence="2" id="KW-1185">Reference proteome</keyword>
<dbReference type="Proteomes" id="UP001060215">
    <property type="component" value="Chromosome 7"/>
</dbReference>